<keyword evidence="1" id="KW-0808">Transferase</keyword>
<reference evidence="2" key="1">
    <citation type="submission" date="2016-10" db="EMBL/GenBank/DDBJ databases">
        <authorList>
            <person name="Varghese N."/>
            <person name="Submissions S."/>
        </authorList>
    </citation>
    <scope>NUCLEOTIDE SEQUENCE [LARGE SCALE GENOMIC DNA]</scope>
    <source>
        <strain evidence="2">ATCC 35263</strain>
    </source>
</reference>
<dbReference type="Gene3D" id="3.40.50.150">
    <property type="entry name" value="Vaccinia Virus protein VP39"/>
    <property type="match status" value="1"/>
</dbReference>
<accession>A0A1H6FNC8</accession>
<organism evidence="1 2">
    <name type="scientific">Thermoleophilum album</name>
    <dbReference type="NCBI Taxonomy" id="29539"/>
    <lineage>
        <taxon>Bacteria</taxon>
        <taxon>Bacillati</taxon>
        <taxon>Actinomycetota</taxon>
        <taxon>Thermoleophilia</taxon>
        <taxon>Thermoleophilales</taxon>
        <taxon>Thermoleophilaceae</taxon>
        <taxon>Thermoleophilum</taxon>
    </lineage>
</organism>
<dbReference type="AlphaFoldDB" id="A0A1H6FNC8"/>
<evidence type="ECO:0000313" key="2">
    <source>
        <dbReference type="Proteomes" id="UP000222056"/>
    </source>
</evidence>
<dbReference type="STRING" id="29539.SAMN02745716_0833"/>
<dbReference type="GO" id="GO:0008168">
    <property type="term" value="F:methyltransferase activity"/>
    <property type="evidence" value="ECO:0007669"/>
    <property type="project" value="UniProtKB-KW"/>
</dbReference>
<dbReference type="Proteomes" id="UP000222056">
    <property type="component" value="Unassembled WGS sequence"/>
</dbReference>
<evidence type="ECO:0000313" key="1">
    <source>
        <dbReference type="EMBL" id="SEH11638.1"/>
    </source>
</evidence>
<dbReference type="EMBL" id="FNWJ01000001">
    <property type="protein sequence ID" value="SEH11638.1"/>
    <property type="molecule type" value="Genomic_DNA"/>
</dbReference>
<dbReference type="RefSeq" id="WP_177169321.1">
    <property type="nucleotide sequence ID" value="NZ_FNWJ01000001.1"/>
</dbReference>
<dbReference type="Pfam" id="PF13489">
    <property type="entry name" value="Methyltransf_23"/>
    <property type="match status" value="1"/>
</dbReference>
<keyword evidence="2" id="KW-1185">Reference proteome</keyword>
<keyword evidence="1" id="KW-0489">Methyltransferase</keyword>
<proteinExistence type="predicted"/>
<sequence>MASRYDDELWELVPELEHPPDPRVVRFVRALPPAERALDIGCGDARHSGLIPAREVVLADVSSVALKRAWRQGPRDARVVEIEPDAPLPFADCEFELVVAIDVIEHVRDTQLWLSELRRVLAPGGLLALTTPAHSRLTALKWALVGIERDLDPFSPHLRFYTRRSLSRALDDLGFTNVAVHHRAGLLLARAHRP</sequence>
<dbReference type="GO" id="GO:0032259">
    <property type="term" value="P:methylation"/>
    <property type="evidence" value="ECO:0007669"/>
    <property type="project" value="UniProtKB-KW"/>
</dbReference>
<dbReference type="PANTHER" id="PTHR43861">
    <property type="entry name" value="TRANS-ACONITATE 2-METHYLTRANSFERASE-RELATED"/>
    <property type="match status" value="1"/>
</dbReference>
<dbReference type="CDD" id="cd02440">
    <property type="entry name" value="AdoMet_MTases"/>
    <property type="match status" value="1"/>
</dbReference>
<name>A0A1H6FNC8_THEAL</name>
<gene>
    <name evidence="1" type="ORF">SAMN02745716_0833</name>
</gene>
<protein>
    <submittedName>
        <fullName evidence="1">Methyltransferase domain-containing protein</fullName>
    </submittedName>
</protein>
<dbReference type="InterPro" id="IPR029063">
    <property type="entry name" value="SAM-dependent_MTases_sf"/>
</dbReference>
<dbReference type="SUPFAM" id="SSF53335">
    <property type="entry name" value="S-adenosyl-L-methionine-dependent methyltransferases"/>
    <property type="match status" value="1"/>
</dbReference>